<feature type="transmembrane region" description="Helical" evidence="6">
    <location>
        <begin position="236"/>
        <end position="255"/>
    </location>
</feature>
<evidence type="ECO:0000256" key="3">
    <source>
        <dbReference type="ARBA" id="ARBA00022989"/>
    </source>
</evidence>
<dbReference type="GO" id="GO:0005886">
    <property type="term" value="C:plasma membrane"/>
    <property type="evidence" value="ECO:0007669"/>
    <property type="project" value="TreeGrafter"/>
</dbReference>
<dbReference type="InterPro" id="IPR020846">
    <property type="entry name" value="MFS_dom"/>
</dbReference>
<evidence type="ECO:0000313" key="8">
    <source>
        <dbReference type="EMBL" id="KAF1984712.1"/>
    </source>
</evidence>
<accession>A0A6G1GV72</accession>
<keyword evidence="9" id="KW-1185">Reference proteome</keyword>
<feature type="transmembrane region" description="Helical" evidence="6">
    <location>
        <begin position="583"/>
        <end position="601"/>
    </location>
</feature>
<dbReference type="FunFam" id="1.20.1250.20:FF:000196">
    <property type="entry name" value="MFS toxin efflux pump (AflT)"/>
    <property type="match status" value="1"/>
</dbReference>
<dbReference type="PANTHER" id="PTHR23501">
    <property type="entry name" value="MAJOR FACILITATOR SUPERFAMILY"/>
    <property type="match status" value="1"/>
</dbReference>
<feature type="domain" description="Major facilitator superfamily (MFS) profile" evidence="7">
    <location>
        <begin position="114"/>
        <end position="606"/>
    </location>
</feature>
<evidence type="ECO:0000256" key="2">
    <source>
        <dbReference type="ARBA" id="ARBA00022692"/>
    </source>
</evidence>
<feature type="region of interest" description="Disordered" evidence="5">
    <location>
        <begin position="1"/>
        <end position="97"/>
    </location>
</feature>
<evidence type="ECO:0000256" key="6">
    <source>
        <dbReference type="SAM" id="Phobius"/>
    </source>
</evidence>
<dbReference type="AlphaFoldDB" id="A0A6G1GV72"/>
<dbReference type="SUPFAM" id="SSF103473">
    <property type="entry name" value="MFS general substrate transporter"/>
    <property type="match status" value="1"/>
</dbReference>
<sequence>MAAAQNSNNQEEGNIKPPSTNETENSVVESAAEQSTTGTEKEVADPRVSSDRVETNSNPPGYSEEETKTKETAVLPNQAVTEVSSHDGTTATEPAEEEEMNAQNYLTGIPLLLLTIGLCLTTFTVALDNTIIATAIPRITTVFDSLNDVGWYGSAYLLTTCSLQPTFGKIYSFFNIKWTFIVALIIFEGGSILCAAAPNSLALIIGRAIAGAGASGLFSGSMTVIGFSVPMRKRAVFISIISNMFGIASVVGPILGGTLTDNISWRWCFWINLPFGGVAIAAVFFFFKDPKRDYINLTLMEKIREMDLPGAGTLISCIICLLLALQWGGAVYPWSDSQVWGCLLGFGLLLILFLILQWRRGERATLPPRILLRQRTVLVSALLSTFLTMALYTHVYYLPIYFQAVKGTSAEGSGIRTIAYLISNTVTSFVVGALVTALGHYVPFLWGGTALFAVGCGLLSTLQVNSGAGKWIGYQIMSGIGAGAAIQIPFIAIQAVLPEKDMPIGNAIAIFFNSLGGAISVSIAQNIFQGTLLSSLRSALPDVDAQSIISAGATGVQGMVPDLVSQEQLAAVYQSYTRAVDTAFYLPIATAAAGFLVSLGIEWKNVKGKKTQGGGGH</sequence>
<evidence type="ECO:0000256" key="4">
    <source>
        <dbReference type="ARBA" id="ARBA00023136"/>
    </source>
</evidence>
<dbReference type="PROSITE" id="PS50850">
    <property type="entry name" value="MFS"/>
    <property type="match status" value="1"/>
</dbReference>
<dbReference type="Gene3D" id="1.20.1250.20">
    <property type="entry name" value="MFS general substrate transporter like domains"/>
    <property type="match status" value="2"/>
</dbReference>
<reference evidence="8" key="1">
    <citation type="journal article" date="2020" name="Stud. Mycol.">
        <title>101 Dothideomycetes genomes: a test case for predicting lifestyles and emergence of pathogens.</title>
        <authorList>
            <person name="Haridas S."/>
            <person name="Albert R."/>
            <person name="Binder M."/>
            <person name="Bloem J."/>
            <person name="Labutti K."/>
            <person name="Salamov A."/>
            <person name="Andreopoulos B."/>
            <person name="Baker S."/>
            <person name="Barry K."/>
            <person name="Bills G."/>
            <person name="Bluhm B."/>
            <person name="Cannon C."/>
            <person name="Castanera R."/>
            <person name="Culley D."/>
            <person name="Daum C."/>
            <person name="Ezra D."/>
            <person name="Gonzalez J."/>
            <person name="Henrissat B."/>
            <person name="Kuo A."/>
            <person name="Liang C."/>
            <person name="Lipzen A."/>
            <person name="Lutzoni F."/>
            <person name="Magnuson J."/>
            <person name="Mondo S."/>
            <person name="Nolan M."/>
            <person name="Ohm R."/>
            <person name="Pangilinan J."/>
            <person name="Park H.-J."/>
            <person name="Ramirez L."/>
            <person name="Alfaro M."/>
            <person name="Sun H."/>
            <person name="Tritt A."/>
            <person name="Yoshinaga Y."/>
            <person name="Zwiers L.-H."/>
            <person name="Turgeon B."/>
            <person name="Goodwin S."/>
            <person name="Spatafora J."/>
            <person name="Crous P."/>
            <person name="Grigoriev I."/>
        </authorList>
    </citation>
    <scope>NUCLEOTIDE SEQUENCE</scope>
    <source>
        <strain evidence="8">CBS 113979</strain>
    </source>
</reference>
<dbReference type="Pfam" id="PF07690">
    <property type="entry name" value="MFS_1"/>
    <property type="match status" value="1"/>
</dbReference>
<dbReference type="Proteomes" id="UP000800041">
    <property type="component" value="Unassembled WGS sequence"/>
</dbReference>
<feature type="transmembrane region" description="Helical" evidence="6">
    <location>
        <begin position="204"/>
        <end position="229"/>
    </location>
</feature>
<keyword evidence="3 6" id="KW-1133">Transmembrane helix</keyword>
<evidence type="ECO:0000313" key="9">
    <source>
        <dbReference type="Proteomes" id="UP000800041"/>
    </source>
</evidence>
<feature type="compositionally biased region" description="Polar residues" evidence="5">
    <location>
        <begin position="78"/>
        <end position="88"/>
    </location>
</feature>
<evidence type="ECO:0000259" key="7">
    <source>
        <dbReference type="PROSITE" id="PS50850"/>
    </source>
</evidence>
<dbReference type="FunFam" id="1.20.1720.10:FF:000012">
    <property type="entry name" value="MFS toxin efflux pump (AflT)"/>
    <property type="match status" value="1"/>
</dbReference>
<dbReference type="CDD" id="cd17502">
    <property type="entry name" value="MFS_Azr1_MDR_like"/>
    <property type="match status" value="1"/>
</dbReference>
<feature type="transmembrane region" description="Helical" evidence="6">
    <location>
        <begin position="476"/>
        <end position="497"/>
    </location>
</feature>
<dbReference type="InterPro" id="IPR011701">
    <property type="entry name" value="MFS"/>
</dbReference>
<proteinExistence type="predicted"/>
<gene>
    <name evidence="8" type="ORF">K402DRAFT_413681</name>
</gene>
<feature type="compositionally biased region" description="Basic and acidic residues" evidence="5">
    <location>
        <begin position="39"/>
        <end position="54"/>
    </location>
</feature>
<feature type="transmembrane region" description="Helical" evidence="6">
    <location>
        <begin position="308"/>
        <end position="332"/>
    </location>
</feature>
<name>A0A6G1GV72_9PEZI</name>
<comment type="subcellular location">
    <subcellularLocation>
        <location evidence="1">Membrane</location>
        <topology evidence="1">Multi-pass membrane protein</topology>
    </subcellularLocation>
</comment>
<feature type="transmembrane region" description="Helical" evidence="6">
    <location>
        <begin position="178"/>
        <end position="198"/>
    </location>
</feature>
<evidence type="ECO:0000256" key="5">
    <source>
        <dbReference type="SAM" id="MobiDB-lite"/>
    </source>
</evidence>
<feature type="transmembrane region" description="Helical" evidence="6">
    <location>
        <begin position="418"/>
        <end position="437"/>
    </location>
</feature>
<feature type="transmembrane region" description="Helical" evidence="6">
    <location>
        <begin position="377"/>
        <end position="398"/>
    </location>
</feature>
<evidence type="ECO:0000256" key="1">
    <source>
        <dbReference type="ARBA" id="ARBA00004141"/>
    </source>
</evidence>
<dbReference type="OrthoDB" id="10021397at2759"/>
<protein>
    <submittedName>
        <fullName evidence="8">MFS general substrate transporter</fullName>
    </submittedName>
</protein>
<organism evidence="8 9">
    <name type="scientific">Aulographum hederae CBS 113979</name>
    <dbReference type="NCBI Taxonomy" id="1176131"/>
    <lineage>
        <taxon>Eukaryota</taxon>
        <taxon>Fungi</taxon>
        <taxon>Dikarya</taxon>
        <taxon>Ascomycota</taxon>
        <taxon>Pezizomycotina</taxon>
        <taxon>Dothideomycetes</taxon>
        <taxon>Pleosporomycetidae</taxon>
        <taxon>Aulographales</taxon>
        <taxon>Aulographaceae</taxon>
    </lineage>
</organism>
<dbReference type="InterPro" id="IPR036259">
    <property type="entry name" value="MFS_trans_sf"/>
</dbReference>
<dbReference type="EMBL" id="ML977166">
    <property type="protein sequence ID" value="KAF1984712.1"/>
    <property type="molecule type" value="Genomic_DNA"/>
</dbReference>
<feature type="transmembrane region" description="Helical" evidence="6">
    <location>
        <begin position="444"/>
        <end position="464"/>
    </location>
</feature>
<feature type="transmembrane region" description="Helical" evidence="6">
    <location>
        <begin position="338"/>
        <end position="356"/>
    </location>
</feature>
<feature type="transmembrane region" description="Helical" evidence="6">
    <location>
        <begin position="267"/>
        <end position="287"/>
    </location>
</feature>
<feature type="transmembrane region" description="Helical" evidence="6">
    <location>
        <begin position="504"/>
        <end position="528"/>
    </location>
</feature>
<dbReference type="PANTHER" id="PTHR23501:SF198">
    <property type="entry name" value="AZOLE RESISTANCE PROTEIN 1-RELATED"/>
    <property type="match status" value="1"/>
</dbReference>
<feature type="compositionally biased region" description="Polar residues" evidence="5">
    <location>
        <begin position="1"/>
        <end position="38"/>
    </location>
</feature>
<dbReference type="GO" id="GO:0022857">
    <property type="term" value="F:transmembrane transporter activity"/>
    <property type="evidence" value="ECO:0007669"/>
    <property type="project" value="InterPro"/>
</dbReference>
<keyword evidence="2 6" id="KW-0812">Transmembrane</keyword>
<keyword evidence="4 6" id="KW-0472">Membrane</keyword>